<feature type="region of interest" description="Disordered" evidence="1">
    <location>
        <begin position="124"/>
        <end position="158"/>
    </location>
</feature>
<feature type="compositionally biased region" description="Basic and acidic residues" evidence="1">
    <location>
        <begin position="125"/>
        <end position="136"/>
    </location>
</feature>
<dbReference type="InterPro" id="IPR004242">
    <property type="entry name" value="Transposase_21"/>
</dbReference>
<dbReference type="PANTHER" id="PTHR46579:SF1">
    <property type="entry name" value="F5_8 TYPE C DOMAIN-CONTAINING PROTEIN"/>
    <property type="match status" value="1"/>
</dbReference>
<dbReference type="PANTHER" id="PTHR46579">
    <property type="entry name" value="F5/8 TYPE C DOMAIN-CONTAINING PROTEIN-RELATED"/>
    <property type="match status" value="1"/>
</dbReference>
<evidence type="ECO:0000256" key="1">
    <source>
        <dbReference type="SAM" id="MobiDB-lite"/>
    </source>
</evidence>
<reference evidence="2" key="2">
    <citation type="journal article" date="2023" name="Science">
        <title>Genomic signatures of disease resistance in endangered staghorn corals.</title>
        <authorList>
            <person name="Vollmer S.V."/>
            <person name="Selwyn J.D."/>
            <person name="Despard B.A."/>
            <person name="Roesel C.L."/>
        </authorList>
    </citation>
    <scope>NUCLEOTIDE SEQUENCE</scope>
    <source>
        <strain evidence="2">K2</strain>
    </source>
</reference>
<evidence type="ECO:0008006" key="4">
    <source>
        <dbReference type="Google" id="ProtNLM"/>
    </source>
</evidence>
<dbReference type="EMBL" id="JARQWQ010000096">
    <property type="protein sequence ID" value="KAK2551550.1"/>
    <property type="molecule type" value="Genomic_DNA"/>
</dbReference>
<dbReference type="Proteomes" id="UP001249851">
    <property type="component" value="Unassembled WGS sequence"/>
</dbReference>
<sequence length="897" mass="101072">MADNRVKRKAWMHCKDAKIPRTTAWRSKTVGKRNVRKSLMSDSLVKMSIVAEESVRSSSSVSDESTFTFANETGFQSDHSSTESPTSTTEIDNVFDDYDSANFEDEVDDFSSFFIDSVAYSGEKSSSESDTERSDCSSDSEFDSEKDETSGIIHESKMSNEDLVDDNIPLYKGAKVSRLGAFVLVMLFTLRHQLSGRALIDLLKVLHALLPDGHRFVASAFLLKKYFADVFGEPSPKKHSYCGNCLGRIRNRQTECLKEKCQKSKKKIEHFLELDLHMRLCQLYRDADFVRLLGYRFENDFHDDDDICDIFNGQEYRKPMQPGGFLSKDNPLNISFSFNTDGVAPYKSSNKQNFWPIFLVINELPPRLRCSRKYMFLAGLWCSKKKPNMQTFCRPIIENINGLYHSGLTVVTPTGQQKIIKATLLLSSADLPAKSLMANMKQYNGEKGCSVCEDEGKTVGVGGLHRIWPYTMDMVLRTHKSVVESIRKVVQTGKPINGVKGASVFLLFKPFNLVKGFVIDWMHSVCLGVTKSLINLWLNAENRGKEFFLGSKTALLNKRLLSIKVPDIITRCPRSLSDRGTWKATEYRNWLLHYSVPVLKGVLPDHYFLHYTLLVTAIAILVSDRITPEQLKLADELLDNFCKLMSELYGESSQTHNFHLLRHLTYFVKLFGPLWIASAVSIFRNFPTLISKMTTSVNSECVISLAEHLAGERSLPSPPGDADPKGFVLGVSKKEQLIQQELLAVNRFLYCRGLKVIGQGDEVQTHWRAVVNGAIFSCAQWSKSKLKNSYTIQYEDAKGSTQFGEIQRFLVLKGHNVAVVKNLAVNGSLVSPITSSSELLNNFADSGVLVHHIVVTKRSNIYFCIPLCRIKRMCIVVSTSGDNMLTLSTFPNLVEHD</sequence>
<evidence type="ECO:0000313" key="2">
    <source>
        <dbReference type="EMBL" id="KAK2551550.1"/>
    </source>
</evidence>
<dbReference type="AlphaFoldDB" id="A0AAD9PYR3"/>
<comment type="caution">
    <text evidence="2">The sequence shown here is derived from an EMBL/GenBank/DDBJ whole genome shotgun (WGS) entry which is preliminary data.</text>
</comment>
<keyword evidence="3" id="KW-1185">Reference proteome</keyword>
<feature type="region of interest" description="Disordered" evidence="1">
    <location>
        <begin position="72"/>
        <end position="91"/>
    </location>
</feature>
<proteinExistence type="predicted"/>
<evidence type="ECO:0000313" key="3">
    <source>
        <dbReference type="Proteomes" id="UP001249851"/>
    </source>
</evidence>
<accession>A0AAD9PYR3</accession>
<name>A0AAD9PYR3_ACRCE</name>
<reference evidence="2" key="1">
    <citation type="journal article" date="2023" name="G3 (Bethesda)">
        <title>Whole genome assembly and annotation of the endangered Caribbean coral Acropora cervicornis.</title>
        <authorList>
            <person name="Selwyn J.D."/>
            <person name="Vollmer S.V."/>
        </authorList>
    </citation>
    <scope>NUCLEOTIDE SEQUENCE</scope>
    <source>
        <strain evidence="2">K2</strain>
    </source>
</reference>
<protein>
    <recommendedName>
        <fullName evidence="4">Transposase domain-containing protein</fullName>
    </recommendedName>
</protein>
<gene>
    <name evidence="2" type="ORF">P5673_027521</name>
</gene>
<organism evidence="2 3">
    <name type="scientific">Acropora cervicornis</name>
    <name type="common">Staghorn coral</name>
    <dbReference type="NCBI Taxonomy" id="6130"/>
    <lineage>
        <taxon>Eukaryota</taxon>
        <taxon>Metazoa</taxon>
        <taxon>Cnidaria</taxon>
        <taxon>Anthozoa</taxon>
        <taxon>Hexacorallia</taxon>
        <taxon>Scleractinia</taxon>
        <taxon>Astrocoeniina</taxon>
        <taxon>Acroporidae</taxon>
        <taxon>Acropora</taxon>
    </lineage>
</organism>
<dbReference type="Pfam" id="PF02992">
    <property type="entry name" value="Transposase_21"/>
    <property type="match status" value="1"/>
</dbReference>